<comment type="similarity">
    <text evidence="2">Belongs to the complex I subunit 4L family.</text>
</comment>
<dbReference type="Gene3D" id="1.10.287.3510">
    <property type="match status" value="1"/>
</dbReference>
<dbReference type="EMBL" id="MG193462">
    <property type="protein sequence ID" value="AXS66017.1"/>
    <property type="molecule type" value="Genomic_DNA"/>
</dbReference>
<evidence type="ECO:0000256" key="3">
    <source>
        <dbReference type="ARBA" id="ARBA00016612"/>
    </source>
</evidence>
<evidence type="ECO:0000256" key="2">
    <source>
        <dbReference type="ARBA" id="ARBA00010519"/>
    </source>
</evidence>
<organism evidence="12">
    <name type="scientific">Coleoptera sp. 22 KM-2017</name>
    <dbReference type="NCBI Taxonomy" id="2219326"/>
    <lineage>
        <taxon>Eukaryota</taxon>
        <taxon>Metazoa</taxon>
        <taxon>Ecdysozoa</taxon>
        <taxon>Arthropoda</taxon>
        <taxon>Hexapoda</taxon>
        <taxon>Insecta</taxon>
        <taxon>Pterygota</taxon>
        <taxon>Neoptera</taxon>
        <taxon>Endopterygota</taxon>
        <taxon>Coleoptera</taxon>
    </lineage>
</organism>
<protein>
    <recommendedName>
        <fullName evidence="3">NADH-ubiquinone oxidoreductase chain 4L</fullName>
    </recommendedName>
    <alternativeName>
        <fullName evidence="9">NADH dehydrogenase subunit 4L</fullName>
    </alternativeName>
</protein>
<evidence type="ECO:0000256" key="4">
    <source>
        <dbReference type="ARBA" id="ARBA00022692"/>
    </source>
</evidence>
<proteinExistence type="inferred from homology"/>
<gene>
    <name evidence="12" type="primary">nad4l</name>
</gene>
<keyword evidence="7" id="KW-0520">NAD</keyword>
<evidence type="ECO:0000256" key="1">
    <source>
        <dbReference type="ARBA" id="ARBA00004141"/>
    </source>
</evidence>
<keyword evidence="5" id="KW-1278">Translocase</keyword>
<comment type="subcellular location">
    <subcellularLocation>
        <location evidence="1">Membrane</location>
        <topology evidence="1">Multi-pass membrane protein</topology>
    </subcellularLocation>
</comment>
<reference evidence="12" key="1">
    <citation type="journal article" date="2018" name="J. ISSAAS">
        <title>The contribution of mitochondrial metagenomics to large-scale data mining and phylogenetic analysis of Coleoptera.</title>
        <authorList>
            <person name="Miller K."/>
            <person name="Linard B."/>
            <person name="Motyka M."/>
            <person name="Bocek M."/>
            <person name="Vogler A.P."/>
        </authorList>
    </citation>
    <scope>NUCLEOTIDE SEQUENCE</scope>
</reference>
<accession>A0A346RIX0</accession>
<feature type="transmembrane region" description="Helical" evidence="11">
    <location>
        <begin position="28"/>
        <end position="49"/>
    </location>
</feature>
<evidence type="ECO:0000256" key="11">
    <source>
        <dbReference type="SAM" id="Phobius"/>
    </source>
</evidence>
<feature type="transmembrane region" description="Helical" evidence="11">
    <location>
        <begin position="6"/>
        <end position="21"/>
    </location>
</feature>
<evidence type="ECO:0000256" key="5">
    <source>
        <dbReference type="ARBA" id="ARBA00022967"/>
    </source>
</evidence>
<keyword evidence="6 11" id="KW-1133">Transmembrane helix</keyword>
<dbReference type="Pfam" id="PF00420">
    <property type="entry name" value="Oxidored_q2"/>
    <property type="match status" value="1"/>
</dbReference>
<dbReference type="AlphaFoldDB" id="A0A346RIX0"/>
<keyword evidence="8 11" id="KW-0472">Membrane</keyword>
<evidence type="ECO:0000256" key="7">
    <source>
        <dbReference type="ARBA" id="ARBA00023027"/>
    </source>
</evidence>
<evidence type="ECO:0000256" key="9">
    <source>
        <dbReference type="ARBA" id="ARBA00031586"/>
    </source>
</evidence>
<keyword evidence="4 11" id="KW-0812">Transmembrane</keyword>
<name>A0A346RIX0_9COLE</name>
<keyword evidence="12" id="KW-0496">Mitochondrion</keyword>
<evidence type="ECO:0000256" key="8">
    <source>
        <dbReference type="ARBA" id="ARBA00023136"/>
    </source>
</evidence>
<dbReference type="GO" id="GO:0008137">
    <property type="term" value="F:NADH dehydrogenase (ubiquinone) activity"/>
    <property type="evidence" value="ECO:0007669"/>
    <property type="project" value="UniProtKB-EC"/>
</dbReference>
<geneLocation type="mitochondrion" evidence="12"/>
<evidence type="ECO:0000256" key="10">
    <source>
        <dbReference type="ARBA" id="ARBA00049551"/>
    </source>
</evidence>
<dbReference type="GO" id="GO:0016020">
    <property type="term" value="C:membrane"/>
    <property type="evidence" value="ECO:0007669"/>
    <property type="project" value="UniProtKB-SubCell"/>
</dbReference>
<evidence type="ECO:0000313" key="12">
    <source>
        <dbReference type="EMBL" id="AXS66017.1"/>
    </source>
</evidence>
<evidence type="ECO:0000256" key="6">
    <source>
        <dbReference type="ARBA" id="ARBA00022989"/>
    </source>
</evidence>
<dbReference type="InterPro" id="IPR039428">
    <property type="entry name" value="NUOK/Mnh_C1-like"/>
</dbReference>
<feature type="transmembrane region" description="Helical" evidence="11">
    <location>
        <begin position="55"/>
        <end position="80"/>
    </location>
</feature>
<comment type="catalytic activity">
    <reaction evidence="10">
        <text>a ubiquinone + NADH + 5 H(+)(in) = a ubiquinol + NAD(+) + 4 H(+)(out)</text>
        <dbReference type="Rhea" id="RHEA:29091"/>
        <dbReference type="Rhea" id="RHEA-COMP:9565"/>
        <dbReference type="Rhea" id="RHEA-COMP:9566"/>
        <dbReference type="ChEBI" id="CHEBI:15378"/>
        <dbReference type="ChEBI" id="CHEBI:16389"/>
        <dbReference type="ChEBI" id="CHEBI:17976"/>
        <dbReference type="ChEBI" id="CHEBI:57540"/>
        <dbReference type="ChEBI" id="CHEBI:57945"/>
        <dbReference type="EC" id="7.1.1.2"/>
    </reaction>
</comment>
<sequence>MDLFFGIVICMYILGLFSFGYKNMHFLLMLLSLEFLAMVIFFGLVFLVWNLDGEMYVLVYYLIFCVCEGSLGLSILVCMVRSFGNDYVSSLNVLKC</sequence>